<dbReference type="SUPFAM" id="SSF55021">
    <property type="entry name" value="ACT-like"/>
    <property type="match status" value="2"/>
</dbReference>
<evidence type="ECO:0000313" key="2">
    <source>
        <dbReference type="EMBL" id="SCL20926.1"/>
    </source>
</evidence>
<keyword evidence="3" id="KW-1185">Reference proteome</keyword>
<evidence type="ECO:0000259" key="1">
    <source>
        <dbReference type="PROSITE" id="PS51671"/>
    </source>
</evidence>
<proteinExistence type="predicted"/>
<dbReference type="STRING" id="145857.GA0070616_2144"/>
<organism evidence="2 3">
    <name type="scientific">Micromonospora nigra</name>
    <dbReference type="NCBI Taxonomy" id="145857"/>
    <lineage>
        <taxon>Bacteria</taxon>
        <taxon>Bacillati</taxon>
        <taxon>Actinomycetota</taxon>
        <taxon>Actinomycetes</taxon>
        <taxon>Micromonosporales</taxon>
        <taxon>Micromonosporaceae</taxon>
        <taxon>Micromonospora</taxon>
    </lineage>
</organism>
<feature type="domain" description="ACT" evidence="1">
    <location>
        <begin position="34"/>
        <end position="108"/>
    </location>
</feature>
<dbReference type="PROSITE" id="PS51671">
    <property type="entry name" value="ACT"/>
    <property type="match status" value="2"/>
</dbReference>
<gene>
    <name evidence="2" type="ORF">GA0070616_2144</name>
</gene>
<dbReference type="Pfam" id="PF13740">
    <property type="entry name" value="ACT_6"/>
    <property type="match status" value="2"/>
</dbReference>
<dbReference type="InterPro" id="IPR045865">
    <property type="entry name" value="ACT-like_dom_sf"/>
</dbReference>
<feature type="domain" description="ACT" evidence="1">
    <location>
        <begin position="120"/>
        <end position="192"/>
    </location>
</feature>
<protein>
    <submittedName>
        <fullName evidence="2">Glycine cleavage system transcriptional repressor</fullName>
    </submittedName>
</protein>
<dbReference type="PANTHER" id="PTHR34875">
    <property type="entry name" value="UPF0237 PROTEIN MJ1558"/>
    <property type="match status" value="1"/>
</dbReference>
<dbReference type="Gene3D" id="3.30.70.260">
    <property type="match status" value="2"/>
</dbReference>
<dbReference type="PANTHER" id="PTHR34875:SF6">
    <property type="entry name" value="UPF0237 PROTEIN MJ1558"/>
    <property type="match status" value="1"/>
</dbReference>
<dbReference type="InterPro" id="IPR002912">
    <property type="entry name" value="ACT_dom"/>
</dbReference>
<dbReference type="InterPro" id="IPR050990">
    <property type="entry name" value="UPF0237/GcvR_regulator"/>
</dbReference>
<sequence>MIPCVQVPLGGRSGRGVSGSAGPIGQNARMNELAITVIGRDRPGIVADVAEVLARLGANLTDSTMTRLRGHFAMTLICVGPAAVEVEAALVPLAADGQLLATVRAVTPDGAAESAGEPYVMAVHGADRMGIVAAMTRVLADEGGNVTDLSTRLAGALYVVVAEVDLPPGVAGGLAARLATAAAELGVDVTLRPADPDLL</sequence>
<dbReference type="AlphaFoldDB" id="A0A1C6RUN9"/>
<evidence type="ECO:0000313" key="3">
    <source>
        <dbReference type="Proteomes" id="UP000199699"/>
    </source>
</evidence>
<dbReference type="Proteomes" id="UP000199699">
    <property type="component" value="Unassembled WGS sequence"/>
</dbReference>
<name>A0A1C6RUN9_9ACTN</name>
<dbReference type="EMBL" id="FMHT01000003">
    <property type="protein sequence ID" value="SCL20926.1"/>
    <property type="molecule type" value="Genomic_DNA"/>
</dbReference>
<reference evidence="2 3" key="1">
    <citation type="submission" date="2016-06" db="EMBL/GenBank/DDBJ databases">
        <authorList>
            <person name="Kjaerup R.B."/>
            <person name="Dalgaard T.S."/>
            <person name="Juul-Madsen H.R."/>
        </authorList>
    </citation>
    <scope>NUCLEOTIDE SEQUENCE [LARGE SCALE GENOMIC DNA]</scope>
    <source>
        <strain evidence="2 3">DSM 43818</strain>
    </source>
</reference>
<accession>A0A1C6RUN9</accession>